<evidence type="ECO:0000256" key="8">
    <source>
        <dbReference type="PROSITE-ProRule" id="PRU00169"/>
    </source>
</evidence>
<feature type="domain" description="CheB-type methylesterase" evidence="11">
    <location>
        <begin position="180"/>
        <end position="374"/>
    </location>
</feature>
<dbReference type="EC" id="3.1.1.61" evidence="6"/>
<evidence type="ECO:0000256" key="4">
    <source>
        <dbReference type="ARBA" id="ARBA00024867"/>
    </source>
</evidence>
<dbReference type="OrthoDB" id="9793421at2"/>
<keyword evidence="13" id="KW-1185">Reference proteome</keyword>
<evidence type="ECO:0000259" key="11">
    <source>
        <dbReference type="PROSITE" id="PS50122"/>
    </source>
</evidence>
<dbReference type="PANTHER" id="PTHR42872:SF6">
    <property type="entry name" value="PROTEIN-GLUTAMATE METHYLESTERASE_PROTEIN-GLUTAMINE GLUTAMINASE"/>
    <property type="match status" value="1"/>
</dbReference>
<feature type="modified residue" description="4-aspartylphosphate" evidence="6 8">
    <location>
        <position position="57"/>
    </location>
</feature>
<dbReference type="PANTHER" id="PTHR42872">
    <property type="entry name" value="PROTEIN-GLUTAMATE METHYLESTERASE/PROTEIN-GLUTAMINE GLUTAMINASE"/>
    <property type="match status" value="1"/>
</dbReference>
<evidence type="ECO:0000313" key="12">
    <source>
        <dbReference type="EMBL" id="SFQ96827.1"/>
    </source>
</evidence>
<reference evidence="13" key="1">
    <citation type="submission" date="2016-10" db="EMBL/GenBank/DDBJ databases">
        <authorList>
            <person name="Varghese N."/>
            <person name="Submissions S."/>
        </authorList>
    </citation>
    <scope>NUCLEOTIDE SEQUENCE [LARGE SCALE GENOMIC DNA]</scope>
    <source>
        <strain evidence="13">DSM 3669</strain>
    </source>
</reference>
<protein>
    <recommendedName>
        <fullName evidence="6">Protein-glutamate methylesterase/protein-glutamine glutaminase</fullName>
        <ecNumber evidence="6">3.1.1.61</ecNumber>
        <ecNumber evidence="6">3.5.1.44</ecNumber>
    </recommendedName>
</protein>
<feature type="region of interest" description="Disordered" evidence="9">
    <location>
        <begin position="136"/>
        <end position="177"/>
    </location>
</feature>
<dbReference type="AlphaFoldDB" id="A0A1I6CUQ7"/>
<dbReference type="GO" id="GO:0008984">
    <property type="term" value="F:protein-glutamate methylesterase activity"/>
    <property type="evidence" value="ECO:0007669"/>
    <property type="project" value="UniProtKB-UniRule"/>
</dbReference>
<dbReference type="PIRSF" id="PIRSF000876">
    <property type="entry name" value="RR_chemtxs_CheB"/>
    <property type="match status" value="1"/>
</dbReference>
<feature type="active site" evidence="6 7">
    <location>
        <position position="319"/>
    </location>
</feature>
<evidence type="ECO:0000256" key="3">
    <source>
        <dbReference type="ARBA" id="ARBA00022801"/>
    </source>
</evidence>
<dbReference type="STRING" id="39060.SAMN05660706_10267"/>
<evidence type="ECO:0000256" key="6">
    <source>
        <dbReference type="HAMAP-Rule" id="MF_00099"/>
    </source>
</evidence>
<feature type="active site" evidence="6 7">
    <location>
        <position position="193"/>
    </location>
</feature>
<evidence type="ECO:0000256" key="1">
    <source>
        <dbReference type="ARBA" id="ARBA00022490"/>
    </source>
</evidence>
<dbReference type="InterPro" id="IPR035909">
    <property type="entry name" value="CheB_C"/>
</dbReference>
<organism evidence="12 13">
    <name type="scientific">Desulfoscipio geothermicus DSM 3669</name>
    <dbReference type="NCBI Taxonomy" id="1121426"/>
    <lineage>
        <taxon>Bacteria</taxon>
        <taxon>Bacillati</taxon>
        <taxon>Bacillota</taxon>
        <taxon>Clostridia</taxon>
        <taxon>Eubacteriales</taxon>
        <taxon>Desulfallaceae</taxon>
        <taxon>Desulfoscipio</taxon>
    </lineage>
</organism>
<dbReference type="Gene3D" id="3.40.50.2300">
    <property type="match status" value="1"/>
</dbReference>
<dbReference type="Pfam" id="PF01339">
    <property type="entry name" value="CheB_methylest"/>
    <property type="match status" value="1"/>
</dbReference>
<comment type="catalytic activity">
    <reaction evidence="5 6">
        <text>[protein]-L-glutamate 5-O-methyl ester + H2O = L-glutamyl-[protein] + methanol + H(+)</text>
        <dbReference type="Rhea" id="RHEA:23236"/>
        <dbReference type="Rhea" id="RHEA-COMP:10208"/>
        <dbReference type="Rhea" id="RHEA-COMP:10311"/>
        <dbReference type="ChEBI" id="CHEBI:15377"/>
        <dbReference type="ChEBI" id="CHEBI:15378"/>
        <dbReference type="ChEBI" id="CHEBI:17790"/>
        <dbReference type="ChEBI" id="CHEBI:29973"/>
        <dbReference type="ChEBI" id="CHEBI:82795"/>
        <dbReference type="EC" id="3.1.1.61"/>
    </reaction>
</comment>
<evidence type="ECO:0000256" key="2">
    <source>
        <dbReference type="ARBA" id="ARBA00022500"/>
    </source>
</evidence>
<comment type="function">
    <text evidence="4">May play the central regulatory role in sporulation. It may be an element of the effector pathway responsible for the activation of sporulation genes in response to nutritional stress. Spo0A may act in concert with spo0H (a sigma factor) to control the expression of some genes that are critical to the sporulation process.</text>
</comment>
<keyword evidence="6 8" id="KW-0597">Phosphoprotein</keyword>
<dbReference type="CDD" id="cd17541">
    <property type="entry name" value="REC_CheB-like"/>
    <property type="match status" value="1"/>
</dbReference>
<dbReference type="NCBIfam" id="NF001965">
    <property type="entry name" value="PRK00742.1"/>
    <property type="match status" value="1"/>
</dbReference>
<dbReference type="InterPro" id="IPR001789">
    <property type="entry name" value="Sig_transdc_resp-reg_receiver"/>
</dbReference>
<comment type="function">
    <text evidence="6">Involved in chemotaxis. Part of a chemotaxis signal transduction system that modulates chemotaxis in response to various stimuli. Catalyzes the demethylation of specific methylglutamate residues introduced into the chemoreceptors (methyl-accepting chemotaxis proteins or MCP) by CheR. Also mediates the irreversible deamidation of specific glutamine residues to glutamic acid.</text>
</comment>
<dbReference type="EMBL" id="FOYM01000002">
    <property type="protein sequence ID" value="SFQ96827.1"/>
    <property type="molecule type" value="Genomic_DNA"/>
</dbReference>
<dbReference type="GO" id="GO:0005737">
    <property type="term" value="C:cytoplasm"/>
    <property type="evidence" value="ECO:0007669"/>
    <property type="project" value="UniProtKB-SubCell"/>
</dbReference>
<feature type="active site" evidence="6 7">
    <location>
        <position position="220"/>
    </location>
</feature>
<dbReference type="PROSITE" id="PS50110">
    <property type="entry name" value="RESPONSE_REGULATORY"/>
    <property type="match status" value="1"/>
</dbReference>
<dbReference type="HAMAP" id="MF_00099">
    <property type="entry name" value="CheB_chemtxs"/>
    <property type="match status" value="1"/>
</dbReference>
<dbReference type="SUPFAM" id="SSF52738">
    <property type="entry name" value="Methylesterase CheB, C-terminal domain"/>
    <property type="match status" value="1"/>
</dbReference>
<dbReference type="PROSITE" id="PS50122">
    <property type="entry name" value="CHEB"/>
    <property type="match status" value="1"/>
</dbReference>
<dbReference type="GO" id="GO:0006935">
    <property type="term" value="P:chemotaxis"/>
    <property type="evidence" value="ECO:0007669"/>
    <property type="project" value="UniProtKB-UniRule"/>
</dbReference>
<dbReference type="GO" id="GO:0050568">
    <property type="term" value="F:protein-glutamine glutaminase activity"/>
    <property type="evidence" value="ECO:0007669"/>
    <property type="project" value="UniProtKB-UniRule"/>
</dbReference>
<dbReference type="InterPro" id="IPR011006">
    <property type="entry name" value="CheY-like_superfamily"/>
</dbReference>
<proteinExistence type="inferred from homology"/>
<dbReference type="NCBIfam" id="NF009206">
    <property type="entry name" value="PRK12555.1"/>
    <property type="match status" value="1"/>
</dbReference>
<dbReference type="SMART" id="SM00448">
    <property type="entry name" value="REC"/>
    <property type="match status" value="1"/>
</dbReference>
<evidence type="ECO:0000256" key="9">
    <source>
        <dbReference type="SAM" id="MobiDB-lite"/>
    </source>
</evidence>
<keyword evidence="1 6" id="KW-0963">Cytoplasm</keyword>
<name>A0A1I6CUQ7_9FIRM</name>
<feature type="compositionally biased region" description="Pro residues" evidence="9">
    <location>
        <begin position="148"/>
        <end position="165"/>
    </location>
</feature>
<dbReference type="Gene3D" id="3.40.50.180">
    <property type="entry name" value="Methylesterase CheB, C-terminal domain"/>
    <property type="match status" value="1"/>
</dbReference>
<comment type="catalytic activity">
    <reaction evidence="6">
        <text>L-glutaminyl-[protein] + H2O = L-glutamyl-[protein] + NH4(+)</text>
        <dbReference type="Rhea" id="RHEA:16441"/>
        <dbReference type="Rhea" id="RHEA-COMP:10207"/>
        <dbReference type="Rhea" id="RHEA-COMP:10208"/>
        <dbReference type="ChEBI" id="CHEBI:15377"/>
        <dbReference type="ChEBI" id="CHEBI:28938"/>
        <dbReference type="ChEBI" id="CHEBI:29973"/>
        <dbReference type="ChEBI" id="CHEBI:30011"/>
        <dbReference type="EC" id="3.5.1.44"/>
    </reaction>
</comment>
<sequence length="374" mass="39190">MLQPIKVLVVDDSALMRRVITRLLEVQADIKVIDTASDGEEAIKKITKLRPDVVTMDVEMPGMNGVTVVSRLMRECPVPVIMLSAHTTEGARVTMEALAAGAVDFVPKPQKAGEAEKLAAELSRKIRVARRASLKRCPAAPVEQRRPTPAPAPARPRPAGAPLPGPAAGEKPAPIPTVRPTPGQTELLVIGSSTGGPAALQALLPALPGDLSCGVVVVQHIPVGFSGPMAEHLNRKCRLEVKHAEHGDRVLPGQVLVAPAGYDLTFRKYAGRLSVALDKGSKPVPPGGFRPSVDVVMNSAAEVAGSRAMGVLLTGMGRDGARGMLAIKQRGGYTIAQDESTCVVYGMPRAAAELGAAAKILPLQKIAGEIVRVV</sequence>
<accession>A0A1I6CUQ7</accession>
<dbReference type="Proteomes" id="UP000199584">
    <property type="component" value="Unassembled WGS sequence"/>
</dbReference>
<feature type="domain" description="Response regulatory" evidence="10">
    <location>
        <begin position="6"/>
        <end position="123"/>
    </location>
</feature>
<comment type="subcellular location">
    <subcellularLocation>
        <location evidence="6">Cytoplasm</location>
    </subcellularLocation>
</comment>
<comment type="similarity">
    <text evidence="6">Belongs to the CheB family.</text>
</comment>
<dbReference type="EC" id="3.5.1.44" evidence="6"/>
<dbReference type="InterPro" id="IPR000673">
    <property type="entry name" value="Sig_transdc_resp-reg_Me-estase"/>
</dbReference>
<comment type="PTM">
    <text evidence="6">Phosphorylated by CheA. Phosphorylation of the N-terminal regulatory domain activates the methylesterase activity.</text>
</comment>
<dbReference type="Pfam" id="PF00072">
    <property type="entry name" value="Response_reg"/>
    <property type="match status" value="1"/>
</dbReference>
<evidence type="ECO:0000256" key="7">
    <source>
        <dbReference type="PROSITE-ProRule" id="PRU00050"/>
    </source>
</evidence>
<keyword evidence="3 6" id="KW-0378">Hydrolase</keyword>
<dbReference type="SUPFAM" id="SSF52172">
    <property type="entry name" value="CheY-like"/>
    <property type="match status" value="1"/>
</dbReference>
<evidence type="ECO:0000259" key="10">
    <source>
        <dbReference type="PROSITE" id="PS50110"/>
    </source>
</evidence>
<evidence type="ECO:0000313" key="13">
    <source>
        <dbReference type="Proteomes" id="UP000199584"/>
    </source>
</evidence>
<keyword evidence="2 6" id="KW-0145">Chemotaxis</keyword>
<dbReference type="GO" id="GO:0000156">
    <property type="term" value="F:phosphorelay response regulator activity"/>
    <property type="evidence" value="ECO:0007669"/>
    <property type="project" value="InterPro"/>
</dbReference>
<dbReference type="InterPro" id="IPR008248">
    <property type="entry name" value="CheB-like"/>
</dbReference>
<comment type="domain">
    <text evidence="6">Contains a C-terminal catalytic domain, and an N-terminal region which modulates catalytic activity.</text>
</comment>
<gene>
    <name evidence="6" type="primary">cheB</name>
    <name evidence="12" type="ORF">SAMN05660706_10267</name>
</gene>
<dbReference type="CDD" id="cd16432">
    <property type="entry name" value="CheB_Rec"/>
    <property type="match status" value="1"/>
</dbReference>
<evidence type="ECO:0000256" key="5">
    <source>
        <dbReference type="ARBA" id="ARBA00048267"/>
    </source>
</evidence>